<keyword evidence="1" id="KW-0472">Membrane</keyword>
<dbReference type="EMBL" id="CP076723">
    <property type="protein sequence ID" value="QWV92436.1"/>
    <property type="molecule type" value="Genomic_DNA"/>
</dbReference>
<evidence type="ECO:0000313" key="3">
    <source>
        <dbReference type="Proteomes" id="UP000683557"/>
    </source>
</evidence>
<gene>
    <name evidence="2" type="ORF">KP004_14645</name>
</gene>
<evidence type="ECO:0000256" key="1">
    <source>
        <dbReference type="SAM" id="Phobius"/>
    </source>
</evidence>
<dbReference type="RefSeq" id="WP_216799242.1">
    <property type="nucleotide sequence ID" value="NZ_CP076723.1"/>
</dbReference>
<organism evidence="2 3">
    <name type="scientific">Geomonas oryzisoli</name>
    <dbReference type="NCBI Taxonomy" id="2847992"/>
    <lineage>
        <taxon>Bacteria</taxon>
        <taxon>Pseudomonadati</taxon>
        <taxon>Thermodesulfobacteriota</taxon>
        <taxon>Desulfuromonadia</taxon>
        <taxon>Geobacterales</taxon>
        <taxon>Geobacteraceae</taxon>
        <taxon>Geomonas</taxon>
    </lineage>
</organism>
<accession>A0ABX8J370</accession>
<sequence length="55" mass="5979">MFLLKLLGIGVLVTVGIAMIAFLEEKLVSGPRRRQIAERARQKLAGSGKGDGQRE</sequence>
<keyword evidence="3" id="KW-1185">Reference proteome</keyword>
<name>A0ABX8J370_9BACT</name>
<keyword evidence="1" id="KW-0812">Transmembrane</keyword>
<proteinExistence type="predicted"/>
<keyword evidence="1" id="KW-1133">Transmembrane helix</keyword>
<protein>
    <submittedName>
        <fullName evidence="2">Uncharacterized protein</fullName>
    </submittedName>
</protein>
<feature type="transmembrane region" description="Helical" evidence="1">
    <location>
        <begin position="6"/>
        <end position="23"/>
    </location>
</feature>
<evidence type="ECO:0000313" key="2">
    <source>
        <dbReference type="EMBL" id="QWV92436.1"/>
    </source>
</evidence>
<dbReference type="Proteomes" id="UP000683557">
    <property type="component" value="Chromosome"/>
</dbReference>
<reference evidence="2 3" key="1">
    <citation type="submission" date="2021-06" db="EMBL/GenBank/DDBJ databases">
        <title>Gemonas diversity in paddy soil.</title>
        <authorList>
            <person name="Liu G."/>
        </authorList>
    </citation>
    <scope>NUCLEOTIDE SEQUENCE [LARGE SCALE GENOMIC DNA]</scope>
    <source>
        <strain evidence="2 3">RG10</strain>
    </source>
</reference>